<dbReference type="RefSeq" id="WP_179363521.1">
    <property type="nucleotide sequence ID" value="NZ_CP026994.1"/>
</dbReference>
<dbReference type="GeneID" id="56061156"/>
<evidence type="ECO:0000256" key="1">
    <source>
        <dbReference type="SAM" id="Phobius"/>
    </source>
</evidence>
<feature type="transmembrane region" description="Helical" evidence="1">
    <location>
        <begin position="172"/>
        <end position="189"/>
    </location>
</feature>
<dbReference type="Pfam" id="PF09490">
    <property type="entry name" value="CbtA"/>
    <property type="match status" value="1"/>
</dbReference>
<dbReference type="AlphaFoldDB" id="A0A7D5M1C7"/>
<dbReference type="InterPro" id="IPR012666">
    <property type="entry name" value="CbtA_put"/>
</dbReference>
<feature type="transmembrane region" description="Helical" evidence="1">
    <location>
        <begin position="105"/>
        <end position="123"/>
    </location>
</feature>
<keyword evidence="1" id="KW-0812">Transmembrane</keyword>
<keyword evidence="1" id="KW-0472">Membrane</keyword>
<keyword evidence="3" id="KW-1185">Reference proteome</keyword>
<feature type="transmembrane region" description="Helical" evidence="1">
    <location>
        <begin position="72"/>
        <end position="93"/>
    </location>
</feature>
<dbReference type="OrthoDB" id="10422at2157"/>
<accession>A0A7D5M1C7</accession>
<protein>
    <recommendedName>
        <fullName evidence="4">CbtA family protein</fullName>
    </recommendedName>
</protein>
<evidence type="ECO:0000313" key="2">
    <source>
        <dbReference type="EMBL" id="QLH04613.1"/>
    </source>
</evidence>
<name>A0A7D5M1C7_9ARCH</name>
<reference evidence="2 3" key="1">
    <citation type="submission" date="2018-02" db="EMBL/GenBank/DDBJ databases">
        <title>Complete genome of Nitrosopumilus oxyclinae HCE1.</title>
        <authorList>
            <person name="Qin W."/>
            <person name="Zheng Y."/>
            <person name="Stahl D.A."/>
        </authorList>
    </citation>
    <scope>NUCLEOTIDE SEQUENCE [LARGE SCALE GENOMIC DNA]</scope>
    <source>
        <strain evidence="2 3">HCE1</strain>
    </source>
</reference>
<evidence type="ECO:0008006" key="4">
    <source>
        <dbReference type="Google" id="ProtNLM"/>
    </source>
</evidence>
<organism evidence="2 3">
    <name type="scientific">Nitrosopumilus oxyclinae</name>
    <dbReference type="NCBI Taxonomy" id="1959104"/>
    <lineage>
        <taxon>Archaea</taxon>
        <taxon>Nitrososphaerota</taxon>
        <taxon>Nitrososphaeria</taxon>
        <taxon>Nitrosopumilales</taxon>
        <taxon>Nitrosopumilaceae</taxon>
        <taxon>Nitrosopumilus</taxon>
    </lineage>
</organism>
<gene>
    <name evidence="2" type="ORF">C5F49_04270</name>
</gene>
<dbReference type="KEGG" id="nox:C5F49_04270"/>
<feature type="transmembrane region" description="Helical" evidence="1">
    <location>
        <begin position="209"/>
        <end position="229"/>
    </location>
</feature>
<feature type="transmembrane region" description="Helical" evidence="1">
    <location>
        <begin position="143"/>
        <end position="160"/>
    </location>
</feature>
<keyword evidence="1" id="KW-1133">Transmembrane helix</keyword>
<evidence type="ECO:0000313" key="3">
    <source>
        <dbReference type="Proteomes" id="UP000509441"/>
    </source>
</evidence>
<dbReference type="Proteomes" id="UP000509441">
    <property type="component" value="Chromosome"/>
</dbReference>
<proteinExistence type="predicted"/>
<dbReference type="EMBL" id="CP026994">
    <property type="protein sequence ID" value="QLH04613.1"/>
    <property type="molecule type" value="Genomic_DNA"/>
</dbReference>
<sequence length="242" mass="26975">MKTIIFITIVLLSGAFAGFIHGTVNFAIVEPYLDQAIGIENQNLFDSGEEEDNAEFWIEYEGYRTWQKSGQILAGVILGTSVGALFGIVFALSRNTLPGNHDVKKSLLLAGIMWFTLYLIPFLKYPANPPTVGDAETVVLRAILYLSFIAISGIGALVFYKVSKKLENNKKFISLIGYGIFISAVFFIMPENPDEITAPMNLVNEFRLMSVLGVSSFWISVGIILGLFWNRFESRKETTQYS</sequence>